<evidence type="ECO:0000256" key="3">
    <source>
        <dbReference type="ARBA" id="ARBA00037224"/>
    </source>
</evidence>
<dbReference type="Gene3D" id="2.120.10.80">
    <property type="entry name" value="Kelch-type beta propeller"/>
    <property type="match status" value="2"/>
</dbReference>
<evidence type="ECO:0000256" key="5">
    <source>
        <dbReference type="SAM" id="MobiDB-lite"/>
    </source>
</evidence>
<dbReference type="EMBL" id="WNYA01000010">
    <property type="protein sequence ID" value="KAG8554295.1"/>
    <property type="molecule type" value="Genomic_DNA"/>
</dbReference>
<keyword evidence="7" id="KW-1185">Reference proteome</keyword>
<dbReference type="PANTHER" id="PTHR46647">
    <property type="entry name" value="RAB9 EFFECTOR PROTEIN WITH KELCH MOTIFS"/>
    <property type="match status" value="1"/>
</dbReference>
<evidence type="ECO:0000313" key="6">
    <source>
        <dbReference type="EMBL" id="KAG8554296.1"/>
    </source>
</evidence>
<evidence type="ECO:0000256" key="1">
    <source>
        <dbReference type="ARBA" id="ARBA00022441"/>
    </source>
</evidence>
<evidence type="ECO:0000256" key="2">
    <source>
        <dbReference type="ARBA" id="ARBA00022737"/>
    </source>
</evidence>
<dbReference type="InterPro" id="IPR011043">
    <property type="entry name" value="Gal_Oxase/kelch_b-propeller"/>
</dbReference>
<feature type="region of interest" description="Disordered" evidence="5">
    <location>
        <begin position="113"/>
        <end position="135"/>
    </location>
</feature>
<dbReference type="PANTHER" id="PTHR46647:SF1">
    <property type="entry name" value="RAB9 EFFECTOR PROTEIN WITH KELCH MOTIFS"/>
    <property type="match status" value="1"/>
</dbReference>
<dbReference type="AlphaFoldDB" id="A0AAV6ZY81"/>
<dbReference type="InterPro" id="IPR015915">
    <property type="entry name" value="Kelch-typ_b-propeller"/>
</dbReference>
<organism evidence="6 7">
    <name type="scientific">Engystomops pustulosus</name>
    <name type="common">Tungara frog</name>
    <name type="synonym">Physalaemus pustulosus</name>
    <dbReference type="NCBI Taxonomy" id="76066"/>
    <lineage>
        <taxon>Eukaryota</taxon>
        <taxon>Metazoa</taxon>
        <taxon>Chordata</taxon>
        <taxon>Craniata</taxon>
        <taxon>Vertebrata</taxon>
        <taxon>Euteleostomi</taxon>
        <taxon>Amphibia</taxon>
        <taxon>Batrachia</taxon>
        <taxon>Anura</taxon>
        <taxon>Neobatrachia</taxon>
        <taxon>Hyloidea</taxon>
        <taxon>Leptodactylidae</taxon>
        <taxon>Leiuperinae</taxon>
        <taxon>Engystomops</taxon>
    </lineage>
</organism>
<keyword evidence="2" id="KW-0677">Repeat</keyword>
<sequence>MEILGVLEPDDVPKESLWYAFSPSGEAPSPRVGHTCLYVPGSDVQGKGKMVVVGGADPGSCYSEVHIIDLDTYEWSNPDWKDLLPRYEHACFTATSDPTRIWVFGGAEQEENRNSVQVVSPESGSWKNSKVEGPCPSPRTFHTSTSAIGDNFYVFGGGEKGAEPVEDNKLYVFNTTSLTWTQPETSGDPPKPRHGHIITAIGTKLFIHGGMAGTTFYSDMFCIDTENMKWQQLETKGDQPPPCAAHSSISWKKFIYVFGGMAKTGAISTMYRFDTEANIWTQMKFESPSPPPRLDHSMCLVPWKTRTDTCAEDQDLEKPVPICLIFGGMDTAGELYNDCYVTALQE</sequence>
<comment type="function">
    <text evidence="3">Rab9 effector required for endosome to trans-Golgi network (TGN) transport.</text>
</comment>
<protein>
    <recommendedName>
        <fullName evidence="4">Rab9 effector protein with kelch motifs</fullName>
    </recommendedName>
</protein>
<proteinExistence type="predicted"/>
<name>A0AAV6ZY81_ENGPU</name>
<dbReference type="Pfam" id="PF24681">
    <property type="entry name" value="Kelch_KLHDC2_KLHL20_DRC7"/>
    <property type="match status" value="1"/>
</dbReference>
<comment type="caution">
    <text evidence="6">The sequence shown here is derived from an EMBL/GenBank/DDBJ whole genome shotgun (WGS) entry which is preliminary data.</text>
</comment>
<evidence type="ECO:0000313" key="7">
    <source>
        <dbReference type="Proteomes" id="UP000824782"/>
    </source>
</evidence>
<dbReference type="Proteomes" id="UP000824782">
    <property type="component" value="Unassembled WGS sequence"/>
</dbReference>
<dbReference type="InterPro" id="IPR052124">
    <property type="entry name" value="Rab9_kelch_effector"/>
</dbReference>
<accession>A0AAV6ZY81</accession>
<dbReference type="EMBL" id="WNYA01000010">
    <property type="protein sequence ID" value="KAG8554296.1"/>
    <property type="molecule type" value="Genomic_DNA"/>
</dbReference>
<keyword evidence="1" id="KW-0880">Kelch repeat</keyword>
<dbReference type="SUPFAM" id="SSF50965">
    <property type="entry name" value="Galactose oxidase, central domain"/>
    <property type="match status" value="1"/>
</dbReference>
<feature type="compositionally biased region" description="Polar residues" evidence="5">
    <location>
        <begin position="114"/>
        <end position="128"/>
    </location>
</feature>
<evidence type="ECO:0000256" key="4">
    <source>
        <dbReference type="ARBA" id="ARBA00039295"/>
    </source>
</evidence>
<gene>
    <name evidence="6" type="ORF">GDO81_003752</name>
</gene>
<reference evidence="6" key="1">
    <citation type="thesis" date="2020" institute="ProQuest LLC" country="789 East Eisenhower Parkway, Ann Arbor, MI, USA">
        <title>Comparative Genomics and Chromosome Evolution.</title>
        <authorList>
            <person name="Mudd A.B."/>
        </authorList>
    </citation>
    <scope>NUCLEOTIDE SEQUENCE</scope>
    <source>
        <strain evidence="6">237g6f4</strain>
        <tissue evidence="6">Blood</tissue>
    </source>
</reference>